<keyword evidence="12" id="KW-0406">Ion transport</keyword>
<accession>A0A899G4H3</accession>
<dbReference type="Gene3D" id="3.40.50.300">
    <property type="entry name" value="P-loop containing nucleotide triphosphate hydrolases"/>
    <property type="match status" value="2"/>
</dbReference>
<keyword evidence="7 17" id="KW-0812">Transmembrane</keyword>
<dbReference type="SMART" id="SM00382">
    <property type="entry name" value="AAA"/>
    <property type="match status" value="2"/>
</dbReference>
<dbReference type="Gene3D" id="2.40.160.10">
    <property type="entry name" value="Porin"/>
    <property type="match status" value="1"/>
</dbReference>
<keyword evidence="15 17" id="KW-0472">Membrane</keyword>
<evidence type="ECO:0000259" key="19">
    <source>
        <dbReference type="PROSITE" id="PS50929"/>
    </source>
</evidence>
<feature type="region of interest" description="Disordered" evidence="16">
    <location>
        <begin position="1"/>
        <end position="25"/>
    </location>
</feature>
<dbReference type="InterPro" id="IPR023614">
    <property type="entry name" value="Porin_dom_sf"/>
</dbReference>
<evidence type="ECO:0000256" key="17">
    <source>
        <dbReference type="SAM" id="Phobius"/>
    </source>
</evidence>
<gene>
    <name evidence="20" type="ORF">MERGE_000727</name>
</gene>
<dbReference type="InterPro" id="IPR017871">
    <property type="entry name" value="ABC_transporter-like_CS"/>
</dbReference>
<dbReference type="Pfam" id="PF00664">
    <property type="entry name" value="ABC_membrane"/>
    <property type="match status" value="2"/>
</dbReference>
<evidence type="ECO:0000256" key="7">
    <source>
        <dbReference type="ARBA" id="ARBA00022692"/>
    </source>
</evidence>
<keyword evidence="10" id="KW-0067">ATP-binding</keyword>
<evidence type="ECO:0000313" key="20">
    <source>
        <dbReference type="EMBL" id="QSL66349.1"/>
    </source>
</evidence>
<evidence type="ECO:0000256" key="3">
    <source>
        <dbReference type="ARBA" id="ARBA00007780"/>
    </source>
</evidence>
<feature type="compositionally biased region" description="Basic and acidic residues" evidence="16">
    <location>
        <begin position="488"/>
        <end position="497"/>
    </location>
</feature>
<proteinExistence type="inferred from homology"/>
<evidence type="ECO:0000256" key="5">
    <source>
        <dbReference type="ARBA" id="ARBA00022448"/>
    </source>
</evidence>
<dbReference type="GO" id="GO:0005741">
    <property type="term" value="C:mitochondrial outer membrane"/>
    <property type="evidence" value="ECO:0007669"/>
    <property type="project" value="UniProtKB-SubCell"/>
</dbReference>
<feature type="domain" description="ABC transporter" evidence="18">
    <location>
        <begin position="1140"/>
        <end position="1383"/>
    </location>
</feature>
<feature type="transmembrane region" description="Helical" evidence="17">
    <location>
        <begin position="259"/>
        <end position="276"/>
    </location>
</feature>
<feature type="domain" description="ABC transmembrane type-1" evidence="19">
    <location>
        <begin position="133"/>
        <end position="422"/>
    </location>
</feature>
<dbReference type="CDD" id="cd18597">
    <property type="entry name" value="ABC_6TM_YOR1_D1_like"/>
    <property type="match status" value="1"/>
</dbReference>
<evidence type="ECO:0000256" key="8">
    <source>
        <dbReference type="ARBA" id="ARBA00022741"/>
    </source>
</evidence>
<feature type="transmembrane region" description="Helical" evidence="17">
    <location>
        <begin position="364"/>
        <end position="387"/>
    </location>
</feature>
<dbReference type="Proteomes" id="UP000663699">
    <property type="component" value="Chromosome 11"/>
</dbReference>
<dbReference type="PANTHER" id="PTHR24223">
    <property type="entry name" value="ATP-BINDING CASSETTE SUB-FAMILY C"/>
    <property type="match status" value="1"/>
</dbReference>
<dbReference type="GO" id="GO:0016887">
    <property type="term" value="F:ATP hydrolysis activity"/>
    <property type="evidence" value="ECO:0007669"/>
    <property type="project" value="InterPro"/>
</dbReference>
<feature type="transmembrane region" description="Helical" evidence="17">
    <location>
        <begin position="129"/>
        <end position="155"/>
    </location>
</feature>
<evidence type="ECO:0000313" key="21">
    <source>
        <dbReference type="Proteomes" id="UP000663699"/>
    </source>
</evidence>
<feature type="region of interest" description="Disordered" evidence="16">
    <location>
        <begin position="483"/>
        <end position="526"/>
    </location>
</feature>
<evidence type="ECO:0000256" key="2">
    <source>
        <dbReference type="ARBA" id="ARBA00004294"/>
    </source>
</evidence>
<dbReference type="InterPro" id="IPR027246">
    <property type="entry name" value="Porin_Euk/Tom40"/>
</dbReference>
<dbReference type="PROSITE" id="PS50893">
    <property type="entry name" value="ABC_TRANSPORTER_2"/>
    <property type="match status" value="2"/>
</dbReference>
<dbReference type="FunFam" id="2.40.160.10:FF:000012">
    <property type="entry name" value="Voltage-dependent anion-selective channel"/>
    <property type="match status" value="1"/>
</dbReference>
<dbReference type="InterPro" id="IPR050173">
    <property type="entry name" value="ABC_transporter_C-like"/>
</dbReference>
<evidence type="ECO:0000256" key="6">
    <source>
        <dbReference type="ARBA" id="ARBA00022452"/>
    </source>
</evidence>
<keyword evidence="8" id="KW-0547">Nucleotide-binding</keyword>
<evidence type="ECO:0000259" key="18">
    <source>
        <dbReference type="PROSITE" id="PS50893"/>
    </source>
</evidence>
<keyword evidence="11 17" id="KW-1133">Transmembrane helix</keyword>
<protein>
    <submittedName>
        <fullName evidence="20">Uncharacterized protein</fullName>
    </submittedName>
</protein>
<evidence type="ECO:0000256" key="10">
    <source>
        <dbReference type="ARBA" id="ARBA00022840"/>
    </source>
</evidence>
<dbReference type="CDD" id="cd18606">
    <property type="entry name" value="ABC_6TM_YOR1_D2_like"/>
    <property type="match status" value="1"/>
</dbReference>
<feature type="domain" description="ABC transmembrane type-1" evidence="19">
    <location>
        <begin position="829"/>
        <end position="1101"/>
    </location>
</feature>
<evidence type="ECO:0000256" key="15">
    <source>
        <dbReference type="ARBA" id="ARBA00023136"/>
    </source>
</evidence>
<feature type="transmembrane region" description="Helical" evidence="17">
    <location>
        <begin position="822"/>
        <end position="840"/>
    </location>
</feature>
<dbReference type="FunFam" id="3.40.50.300:FF:000997">
    <property type="entry name" value="Multidrug resistance-associated protein 1"/>
    <property type="match status" value="1"/>
</dbReference>
<feature type="transmembrane region" description="Helical" evidence="17">
    <location>
        <begin position="1077"/>
        <end position="1094"/>
    </location>
</feature>
<evidence type="ECO:0000256" key="14">
    <source>
        <dbReference type="ARBA" id="ARBA00023128"/>
    </source>
</evidence>
<feature type="transmembrane region" description="Helical" evidence="17">
    <location>
        <begin position="176"/>
        <end position="195"/>
    </location>
</feature>
<keyword evidence="9" id="KW-1000">Mitochondrion outer membrane</keyword>
<evidence type="ECO:0000256" key="16">
    <source>
        <dbReference type="SAM" id="MobiDB-lite"/>
    </source>
</evidence>
<evidence type="ECO:0000256" key="4">
    <source>
        <dbReference type="ARBA" id="ARBA00009726"/>
    </source>
</evidence>
<dbReference type="Pfam" id="PF00005">
    <property type="entry name" value="ABC_tran"/>
    <property type="match status" value="2"/>
</dbReference>
<dbReference type="GO" id="GO:0140359">
    <property type="term" value="F:ABC-type transporter activity"/>
    <property type="evidence" value="ECO:0007669"/>
    <property type="project" value="InterPro"/>
</dbReference>
<dbReference type="InterPro" id="IPR003593">
    <property type="entry name" value="AAA+_ATPase"/>
</dbReference>
<evidence type="ECO:0000256" key="12">
    <source>
        <dbReference type="ARBA" id="ARBA00023065"/>
    </source>
</evidence>
<dbReference type="FunFam" id="3.40.50.300:FF:000565">
    <property type="entry name" value="ABC bile acid transporter"/>
    <property type="match status" value="1"/>
</dbReference>
<feature type="domain" description="ABC transporter" evidence="18">
    <location>
        <begin position="543"/>
        <end position="767"/>
    </location>
</feature>
<keyword evidence="13" id="KW-0626">Porin</keyword>
<evidence type="ECO:0000256" key="11">
    <source>
        <dbReference type="ARBA" id="ARBA00022989"/>
    </source>
</evidence>
<dbReference type="InterPro" id="IPR027417">
    <property type="entry name" value="P-loop_NTPase"/>
</dbReference>
<keyword evidence="6" id="KW-1134">Transmembrane beta strand</keyword>
<dbReference type="InterPro" id="IPR001925">
    <property type="entry name" value="Porin_Euk"/>
</dbReference>
<reference evidence="20" key="1">
    <citation type="submission" date="2020-06" db="EMBL/GenBank/DDBJ databases">
        <title>Genomes of multiple members of Pneumocystis genus reveal paths to human pathogen Pneumocystis jirovecii.</title>
        <authorList>
            <person name="Cisse O.H."/>
            <person name="Ma L."/>
            <person name="Dekker J."/>
            <person name="Khil P."/>
            <person name="Jo J."/>
            <person name="Brenchley J."/>
            <person name="Blair R."/>
            <person name="Pahar B."/>
            <person name="Chabe M."/>
            <person name="Van Rompay K.A."/>
            <person name="Keesler R."/>
            <person name="Sukura A."/>
            <person name="Hirsch V."/>
            <person name="Kutty G."/>
            <person name="Liu Y."/>
            <person name="Peng L."/>
            <person name="Chen J."/>
            <person name="Song J."/>
            <person name="Weissenbacher-Lang C."/>
            <person name="Xu J."/>
            <person name="Upham N.S."/>
            <person name="Stajich J.E."/>
            <person name="Cuomo C.A."/>
            <person name="Cushion M.T."/>
            <person name="Kovacs J.A."/>
        </authorList>
    </citation>
    <scope>NUCLEOTIDE SEQUENCE</scope>
    <source>
        <strain evidence="20">2A</strain>
    </source>
</reference>
<dbReference type="Pfam" id="PF01459">
    <property type="entry name" value="Porin_3"/>
    <property type="match status" value="1"/>
</dbReference>
<dbReference type="GO" id="GO:0005524">
    <property type="term" value="F:ATP binding"/>
    <property type="evidence" value="ECO:0007669"/>
    <property type="project" value="UniProtKB-KW"/>
</dbReference>
<dbReference type="CDD" id="cd03250">
    <property type="entry name" value="ABCC_MRP_domain1"/>
    <property type="match status" value="1"/>
</dbReference>
<dbReference type="CDD" id="cd07306">
    <property type="entry name" value="Porin3_VDAC"/>
    <property type="match status" value="1"/>
</dbReference>
<feature type="transmembrane region" description="Helical" evidence="17">
    <location>
        <begin position="860"/>
        <end position="881"/>
    </location>
</feature>
<dbReference type="GO" id="GO:0008308">
    <property type="term" value="F:voltage-gated monoatomic anion channel activity"/>
    <property type="evidence" value="ECO:0007669"/>
    <property type="project" value="InterPro"/>
</dbReference>
<dbReference type="Gene3D" id="1.20.1560.10">
    <property type="entry name" value="ABC transporter type 1, transmembrane domain"/>
    <property type="match status" value="2"/>
</dbReference>
<keyword evidence="14" id="KW-0496">Mitochondrion</keyword>
<evidence type="ECO:0000256" key="1">
    <source>
        <dbReference type="ARBA" id="ARBA00004141"/>
    </source>
</evidence>
<dbReference type="EMBL" id="CP054542">
    <property type="protein sequence ID" value="QSL66349.1"/>
    <property type="molecule type" value="Genomic_DNA"/>
</dbReference>
<keyword evidence="5" id="KW-0813">Transport</keyword>
<comment type="similarity">
    <text evidence="4">Belongs to the ABC transporter superfamily. ABCC family. Conjugate transporter (TC 3.A.1.208) subfamily.</text>
</comment>
<keyword evidence="21" id="KW-1185">Reference proteome</keyword>
<feature type="transmembrane region" description="Helical" evidence="17">
    <location>
        <begin position="939"/>
        <end position="958"/>
    </location>
</feature>
<dbReference type="OrthoDB" id="6500128at2759"/>
<dbReference type="InterPro" id="IPR003439">
    <property type="entry name" value="ABC_transporter-like_ATP-bd"/>
</dbReference>
<dbReference type="PRINTS" id="PR00185">
    <property type="entry name" value="EUKARYTPORIN"/>
</dbReference>
<dbReference type="PROSITE" id="PS00211">
    <property type="entry name" value="ABC_TRANSPORTER_1"/>
    <property type="match status" value="2"/>
</dbReference>
<feature type="transmembrane region" description="Helical" evidence="17">
    <location>
        <begin position="282"/>
        <end position="299"/>
    </location>
</feature>
<dbReference type="SUPFAM" id="SSF90123">
    <property type="entry name" value="ABC transporter transmembrane region"/>
    <property type="match status" value="2"/>
</dbReference>
<dbReference type="InterPro" id="IPR011527">
    <property type="entry name" value="ABC1_TM_dom"/>
</dbReference>
<feature type="transmembrane region" description="Helical" evidence="17">
    <location>
        <begin position="964"/>
        <end position="981"/>
    </location>
</feature>
<evidence type="ECO:0000256" key="9">
    <source>
        <dbReference type="ARBA" id="ARBA00022787"/>
    </source>
</evidence>
<sequence length="1674" mass="190404">MVNKEAENLNNTENKEKIGSRCTESEKTGNNWLGNIKRKLKDVVLGPVPSSTKVIPEANANIISKLLWSWLDHLMVLGFKRPLEISDLWFIDEKRTSKRLGDELLKHYEKHKHKKHGLLFALNDTFFSYYWSATIIKFVCDLSVILSSLVVKYIIIFSQKKASHDQNTHTNPKQHVAYGIMLCLVLYLLQTISSFCLHHSFYRSMIVGALSRTALVSSIYRKSLLLKNKQRLFYNNGRIMNLINTDVTNVDTSLGYTHIIWTTSVQILLIFLILYINLGVSALLGSSLLLICAPILGRVSQTFIKKNLKISYIADIRARITNEVLQSIKIVKFFAWENFFLVKILNLRRNEEKIIKFLIAMRSLVDSLFMTLPFFCIILAFITHYLIKKSLDPAIVFSSLTLLNHLRISFILLPFAVGVTSNMLASLKRIQTMLSDEDNFENSDSVKEFRNTLVYQELEDSQEEECNDAIIIKNGYFTWASDPQGQNLEKKEPEHSENTFFKKKPSSNQSNIEKRNKKKTKNEKLNKEKKEYISEDIVLQEKEKIQNNSEEGVEKNDLQIDLKNINLRIKKGELVCVVGPIGSGKSTLLLSIINEAYKINGTIKLNGTISYCSQISWIQNATVIDNILFGEPYDEKRYKEVIHACCLEYDLQILPNGDLTEIGEKGVTISGGQKQRINIARTVYSGADIVLLDDPLSSIDSHVSKDIFEKCILGLLKDKTVILVTHKLDTLSKADKIIYLEGGEIREIGKYSEMISNQKHFYDFVEKFLSTQEESNEFSEKIPETVISGEKEKKIKALIQDEEREIGSIKFKVYIEYIKASAGLWIIPAIILLLSIYQFFNIGNNLWLSFWIKNQFRRPARFYIIIYVLLGIIEIILYFMIEVSLYNIGRRASTKMHHKAIERVLRLPMSFFDTTPIGRIINRFTKDIRILDIALSDTYLSFLITFSLIISIFILIIIFLHYFFIALICLMSFFFILMTFYRASSREIKRLDSLQKSNLYAQINETLTGLPIIRAYEKQSKFKLENEKRLNSSNSAYLLVFAGQRWLALRLDAIGNMITLSITILCVTSNIDPTTSGLILSYSLQIVGVMSWMLRQFSEFEINMNSVERLHHYGENLKTEAPLIIPEKRPPPDWPQNGEIIFNNVWLKYREELPYSLKNLNIQINKKEKVGIVGRTGAGKSSIIVALYRLVEISKGSITIDGISISDIGLYDLRSKLSIIPQEPTLFEGTIRSNLDPFQQCTDQEIWDSLKKAFFLDSFRKNNDTDNEGSPEFNLEWPVEADGQNFSHGQRQLLTMARALLRKSKIIIFDEATSSVDAKTDQEIQNTILTYFKDATLLCIANRINTVIHYDKIIVISSGTLVEYGSPRELFNRKDGVFRRKYYLIIKGAMSNIPNYDDFAKSQNDIFYKDFPINGTSLDVKTKVPNGVEFSVKGHQPSTIGTIIGQLEGKYSDKLSDFVFSQSWTTENALTTKITLKNHLAKGLKADIQTTLFPLSNAKSAKLGLGYIQPSVNIRTMVDLFKGPTFSGDIVVGKDGFIAGGIIDYDILNGTITNYGSSIGYSQPQYSVAVQATQNLSVFSASYYHRVNAVTEVAGRMTWDTRRPTGMISLEVGAKHLLDKDAFIKAKINNDGIAGISFTQTLYSGIRVGLGLSLDTQRLSEVAHKIGMSIAIEG</sequence>
<dbReference type="InterPro" id="IPR036640">
    <property type="entry name" value="ABC1_TM_sf"/>
</dbReference>
<dbReference type="PANTHER" id="PTHR24223:SF456">
    <property type="entry name" value="MULTIDRUG RESISTANCE-ASSOCIATED PROTEIN LETHAL(2)03659"/>
    <property type="match status" value="1"/>
</dbReference>
<organism evidence="20 21">
    <name type="scientific">Pneumocystis wakefieldiae</name>
    <dbReference type="NCBI Taxonomy" id="38082"/>
    <lineage>
        <taxon>Eukaryota</taxon>
        <taxon>Fungi</taxon>
        <taxon>Dikarya</taxon>
        <taxon>Ascomycota</taxon>
        <taxon>Taphrinomycotina</taxon>
        <taxon>Pneumocystomycetes</taxon>
        <taxon>Pneumocystaceae</taxon>
        <taxon>Pneumocystis</taxon>
    </lineage>
</organism>
<feature type="transmembrane region" description="Helical" evidence="17">
    <location>
        <begin position="407"/>
        <end position="425"/>
    </location>
</feature>
<dbReference type="GO" id="GO:0015288">
    <property type="term" value="F:porin activity"/>
    <property type="evidence" value="ECO:0007669"/>
    <property type="project" value="UniProtKB-KW"/>
</dbReference>
<comment type="similarity">
    <text evidence="3">Belongs to the eukaryotic mitochondrial porin family.</text>
</comment>
<dbReference type="CDD" id="cd03244">
    <property type="entry name" value="ABCC_MRP_domain2"/>
    <property type="match status" value="1"/>
</dbReference>
<dbReference type="GO" id="GO:0046930">
    <property type="term" value="C:pore complex"/>
    <property type="evidence" value="ECO:0007669"/>
    <property type="project" value="UniProtKB-KW"/>
</dbReference>
<evidence type="ECO:0000256" key="13">
    <source>
        <dbReference type="ARBA" id="ARBA00023114"/>
    </source>
</evidence>
<dbReference type="SUPFAM" id="SSF52540">
    <property type="entry name" value="P-loop containing nucleoside triphosphate hydrolases"/>
    <property type="match status" value="2"/>
</dbReference>
<dbReference type="PROSITE" id="PS50929">
    <property type="entry name" value="ABC_TM1F"/>
    <property type="match status" value="2"/>
</dbReference>
<name>A0A899G4H3_9ASCO</name>
<comment type="subcellular location">
    <subcellularLocation>
        <location evidence="1">Membrane</location>
        <topology evidence="1">Multi-pass membrane protein</topology>
    </subcellularLocation>
    <subcellularLocation>
        <location evidence="2">Mitochondrion outer membrane</location>
    </subcellularLocation>
</comment>
<dbReference type="FunFam" id="1.20.1560.10:FF:000010">
    <property type="entry name" value="Multidrug resistance-associated ABC transporter"/>
    <property type="match status" value="1"/>
</dbReference>